<feature type="domain" description="OmpA-like" evidence="2">
    <location>
        <begin position="1"/>
        <end position="49"/>
    </location>
</feature>
<protein>
    <submittedName>
        <fullName evidence="3">Chemotaxis protein MotB</fullName>
    </submittedName>
</protein>
<dbReference type="PROSITE" id="PS51123">
    <property type="entry name" value="OMPA_2"/>
    <property type="match status" value="1"/>
</dbReference>
<keyword evidence="4" id="KW-1185">Reference proteome</keyword>
<proteinExistence type="predicted"/>
<organism evidence="3 4">
    <name type="scientific">Methylobacterium pseudosasicola</name>
    <dbReference type="NCBI Taxonomy" id="582667"/>
    <lineage>
        <taxon>Bacteria</taxon>
        <taxon>Pseudomonadati</taxon>
        <taxon>Pseudomonadota</taxon>
        <taxon>Alphaproteobacteria</taxon>
        <taxon>Hyphomicrobiales</taxon>
        <taxon>Methylobacteriaceae</taxon>
        <taxon>Methylobacterium</taxon>
    </lineage>
</organism>
<name>A0A1I4RP91_9HYPH</name>
<dbReference type="STRING" id="582667.SAMN05192568_10374"/>
<accession>A0A1I4RP91</accession>
<reference evidence="4" key="1">
    <citation type="submission" date="2016-10" db="EMBL/GenBank/DDBJ databases">
        <authorList>
            <person name="Varghese N."/>
            <person name="Submissions S."/>
        </authorList>
    </citation>
    <scope>NUCLEOTIDE SEQUENCE [LARGE SCALE GENOMIC DNA]</scope>
    <source>
        <strain evidence="4">BL36</strain>
    </source>
</reference>
<evidence type="ECO:0000313" key="4">
    <source>
        <dbReference type="Proteomes" id="UP000199048"/>
    </source>
</evidence>
<dbReference type="Proteomes" id="UP000199048">
    <property type="component" value="Unassembled WGS sequence"/>
</dbReference>
<gene>
    <name evidence="3" type="ORF">SAMN05192568_10374</name>
</gene>
<dbReference type="InterPro" id="IPR036737">
    <property type="entry name" value="OmpA-like_sf"/>
</dbReference>
<evidence type="ECO:0000313" key="3">
    <source>
        <dbReference type="EMBL" id="SFM53989.1"/>
    </source>
</evidence>
<sequence>MASYMLTRAGIDEARIARIEGAADRMPRNTADPKAPENRRIEILLQGAPG</sequence>
<dbReference type="EMBL" id="FOTK01000037">
    <property type="protein sequence ID" value="SFM53989.1"/>
    <property type="molecule type" value="Genomic_DNA"/>
</dbReference>
<dbReference type="InterPro" id="IPR006665">
    <property type="entry name" value="OmpA-like"/>
</dbReference>
<dbReference type="GO" id="GO:0016020">
    <property type="term" value="C:membrane"/>
    <property type="evidence" value="ECO:0007669"/>
    <property type="project" value="UniProtKB-UniRule"/>
</dbReference>
<keyword evidence="1" id="KW-0472">Membrane</keyword>
<evidence type="ECO:0000256" key="1">
    <source>
        <dbReference type="PROSITE-ProRule" id="PRU00473"/>
    </source>
</evidence>
<dbReference type="Gene3D" id="3.30.1330.60">
    <property type="entry name" value="OmpA-like domain"/>
    <property type="match status" value="1"/>
</dbReference>
<dbReference type="AlphaFoldDB" id="A0A1I4RP91"/>
<evidence type="ECO:0000259" key="2">
    <source>
        <dbReference type="PROSITE" id="PS51123"/>
    </source>
</evidence>
<dbReference type="RefSeq" id="WP_167367828.1">
    <property type="nucleotide sequence ID" value="NZ_FOTK01000037.1"/>
</dbReference>